<dbReference type="RefSeq" id="WP_380863561.1">
    <property type="nucleotide sequence ID" value="NZ_JBHRXV010000012.1"/>
</dbReference>
<keyword evidence="3" id="KW-0560">Oxidoreductase</keyword>
<dbReference type="PANTHER" id="PTHR46332">
    <property type="entry name" value="ASPARTATE BETA-HYDROXYLASE DOMAIN-CONTAINING PROTEIN 2"/>
    <property type="match status" value="1"/>
</dbReference>
<comment type="caution">
    <text evidence="5">The sequence shown here is derived from an EMBL/GenBank/DDBJ whole genome shotgun (WGS) entry which is preliminary data.</text>
</comment>
<reference evidence="6" key="1">
    <citation type="journal article" date="2019" name="Int. J. Syst. Evol. Microbiol.">
        <title>The Global Catalogue of Microorganisms (GCM) 10K type strain sequencing project: providing services to taxonomists for standard genome sequencing and annotation.</title>
        <authorList>
            <consortium name="The Broad Institute Genomics Platform"/>
            <consortium name="The Broad Institute Genome Sequencing Center for Infectious Disease"/>
            <person name="Wu L."/>
            <person name="Ma J."/>
        </authorList>
    </citation>
    <scope>NUCLEOTIDE SEQUENCE [LARGE SCALE GENOMIC DNA]</scope>
    <source>
        <strain evidence="6">KCTC 42644</strain>
    </source>
</reference>
<organism evidence="5 6">
    <name type="scientific">Sphingoaurantiacus capsulatus</name>
    <dbReference type="NCBI Taxonomy" id="1771310"/>
    <lineage>
        <taxon>Bacteria</taxon>
        <taxon>Pseudomonadati</taxon>
        <taxon>Pseudomonadota</taxon>
        <taxon>Alphaproteobacteria</taxon>
        <taxon>Sphingomonadales</taxon>
        <taxon>Sphingosinicellaceae</taxon>
        <taxon>Sphingoaurantiacus</taxon>
    </lineage>
</organism>
<accession>A0ABV7XDL6</accession>
<dbReference type="Gene3D" id="2.60.120.330">
    <property type="entry name" value="B-lactam Antibiotic, Isopenicillin N Synthase, Chain"/>
    <property type="match status" value="1"/>
</dbReference>
<feature type="domain" description="Aspartyl/asparaginy/proline hydroxylase" evidence="4">
    <location>
        <begin position="200"/>
        <end position="360"/>
    </location>
</feature>
<dbReference type="InterPro" id="IPR027443">
    <property type="entry name" value="IPNS-like_sf"/>
</dbReference>
<dbReference type="Gene3D" id="1.25.40.10">
    <property type="entry name" value="Tetratricopeptide repeat domain"/>
    <property type="match status" value="1"/>
</dbReference>
<name>A0ABV7XDL6_9SPHN</name>
<comment type="similarity">
    <text evidence="1">Belongs to the aspartyl/asparaginyl beta-hydroxylase family.</text>
</comment>
<dbReference type="Proteomes" id="UP001595615">
    <property type="component" value="Unassembled WGS sequence"/>
</dbReference>
<dbReference type="InterPro" id="IPR011990">
    <property type="entry name" value="TPR-like_helical_dom_sf"/>
</dbReference>
<evidence type="ECO:0000256" key="1">
    <source>
        <dbReference type="ARBA" id="ARBA00007730"/>
    </source>
</evidence>
<dbReference type="SUPFAM" id="SSF48452">
    <property type="entry name" value="TPR-like"/>
    <property type="match status" value="1"/>
</dbReference>
<proteinExistence type="inferred from homology"/>
<dbReference type="InterPro" id="IPR007803">
    <property type="entry name" value="Asp/Arg/Pro-Hydrxlase"/>
</dbReference>
<evidence type="ECO:0000256" key="3">
    <source>
        <dbReference type="ARBA" id="ARBA00023002"/>
    </source>
</evidence>
<dbReference type="Pfam" id="PF05118">
    <property type="entry name" value="Asp_Arg_Hydrox"/>
    <property type="match status" value="1"/>
</dbReference>
<dbReference type="SUPFAM" id="SSF51197">
    <property type="entry name" value="Clavaminate synthase-like"/>
    <property type="match status" value="1"/>
</dbReference>
<evidence type="ECO:0000313" key="6">
    <source>
        <dbReference type="Proteomes" id="UP001595615"/>
    </source>
</evidence>
<evidence type="ECO:0000256" key="2">
    <source>
        <dbReference type="ARBA" id="ARBA00022964"/>
    </source>
</evidence>
<dbReference type="EMBL" id="JBHRXV010000012">
    <property type="protein sequence ID" value="MFC3714252.1"/>
    <property type="molecule type" value="Genomic_DNA"/>
</dbReference>
<dbReference type="PANTHER" id="PTHR46332:SF5">
    <property type="entry name" value="ASPARTATE BETA-HYDROXYLASE DOMAIN CONTAINING 2"/>
    <property type="match status" value="1"/>
</dbReference>
<gene>
    <name evidence="5" type="ORF">ACFOMD_16915</name>
</gene>
<evidence type="ECO:0000259" key="4">
    <source>
        <dbReference type="Pfam" id="PF05118"/>
    </source>
</evidence>
<evidence type="ECO:0000313" key="5">
    <source>
        <dbReference type="EMBL" id="MFC3714252.1"/>
    </source>
</evidence>
<keyword evidence="6" id="KW-1185">Reference proteome</keyword>
<dbReference type="InterPro" id="IPR051821">
    <property type="entry name" value="Asp/Asn_beta-hydroxylase"/>
</dbReference>
<keyword evidence="2" id="KW-0223">Dioxygenase</keyword>
<sequence>MASSPTDIQTQAEAGVAALRAGNAAAARTAFEAVVATGRATPQLWLLLAQSCEALGDWPAVSGAVDRVLAVDHTNLYAMTMKGDALAAQGDDRAATGWYGQAIRIAAEQQGLPADLLERLRRAADAKAATDARFEAHLQAALDGAGATRPPRFAEAIDIMTGRKQPYFQEPKSFFYPGLPHTAFYEPHDFPWLVEIEAMADAIRAEAESVLADDSGTVPYIERPKDRPARPHALLDDTRWSAFHLWKSGEPVAANAARCPVTMAALAKAPIPRIAGRSPMALFSILKPGTHIEPHSGYLNTRLICHIPLIVPEGCRLRVGNQTRTVEAGKALLFDDSIEHEAWNDGTSARAILLFEVWRPELSEAERQALTAMFDAIGGYGED</sequence>
<protein>
    <submittedName>
        <fullName evidence="5">Aspartyl/asparaginyl beta-hydroxylase domain-containing protein</fullName>
    </submittedName>
</protein>